<dbReference type="Pfam" id="PF23139">
    <property type="entry name" value="OB_YrrC"/>
    <property type="match status" value="1"/>
</dbReference>
<accession>A0A9X4JVY8</accession>
<dbReference type="GO" id="GO:0006310">
    <property type="term" value="P:DNA recombination"/>
    <property type="evidence" value="ECO:0007669"/>
    <property type="project" value="InterPro"/>
</dbReference>
<comment type="similarity">
    <text evidence="3">Belongs to the RecD family. RecD2 subfamily.</text>
</comment>
<feature type="binding site" evidence="3">
    <location>
        <begin position="353"/>
        <end position="357"/>
    </location>
    <ligand>
        <name>ATP</name>
        <dbReference type="ChEBI" id="CHEBI:30616"/>
    </ligand>
</feature>
<keyword evidence="1 3" id="KW-0547">Nucleotide-binding</keyword>
<keyword evidence="3" id="KW-0413">Isomerase</keyword>
<dbReference type="GO" id="GO:0016787">
    <property type="term" value="F:hydrolase activity"/>
    <property type="evidence" value="ECO:0007669"/>
    <property type="project" value="UniProtKB-KW"/>
</dbReference>
<dbReference type="Gene3D" id="1.10.150.20">
    <property type="entry name" value="5' to 3' exonuclease, C-terminal subdomain"/>
    <property type="match status" value="1"/>
</dbReference>
<dbReference type="GO" id="GO:0003677">
    <property type="term" value="F:DNA binding"/>
    <property type="evidence" value="ECO:0007669"/>
    <property type="project" value="UniProtKB-UniRule"/>
</dbReference>
<comment type="caution">
    <text evidence="5">The sequence shown here is derived from an EMBL/GenBank/DDBJ whole genome shotgun (WGS) entry which is preliminary data.</text>
</comment>
<keyword evidence="3" id="KW-0238">DNA-binding</keyword>
<dbReference type="AlphaFoldDB" id="A0A9X4JVY8"/>
<dbReference type="InterPro" id="IPR010994">
    <property type="entry name" value="RuvA_2-like"/>
</dbReference>
<dbReference type="CDD" id="cd18809">
    <property type="entry name" value="SF1_C_RecD"/>
    <property type="match status" value="1"/>
</dbReference>
<dbReference type="GO" id="GO:0009338">
    <property type="term" value="C:exodeoxyribonuclease V complex"/>
    <property type="evidence" value="ECO:0007669"/>
    <property type="project" value="TreeGrafter"/>
</dbReference>
<dbReference type="RefSeq" id="WP_277443565.1">
    <property type="nucleotide sequence ID" value="NZ_JAKOAV010000012.1"/>
</dbReference>
<dbReference type="NCBIfam" id="TIGR01448">
    <property type="entry name" value="recD_rel"/>
    <property type="match status" value="1"/>
</dbReference>
<keyword evidence="3 5" id="KW-0347">Helicase</keyword>
<keyword evidence="3" id="KW-0378">Hydrolase</keyword>
<evidence type="ECO:0000256" key="1">
    <source>
        <dbReference type="ARBA" id="ARBA00022741"/>
    </source>
</evidence>
<dbReference type="SUPFAM" id="SSF47781">
    <property type="entry name" value="RuvA domain 2-like"/>
    <property type="match status" value="1"/>
</dbReference>
<proteinExistence type="inferred from homology"/>
<dbReference type="EMBL" id="JAKOAV010000012">
    <property type="protein sequence ID" value="MDF9408262.1"/>
    <property type="molecule type" value="Genomic_DNA"/>
</dbReference>
<name>A0A9X4JVY8_9FIRM</name>
<evidence type="ECO:0000313" key="5">
    <source>
        <dbReference type="EMBL" id="MDF9408262.1"/>
    </source>
</evidence>
<dbReference type="Proteomes" id="UP001154312">
    <property type="component" value="Unassembled WGS sequence"/>
</dbReference>
<protein>
    <recommendedName>
        <fullName evidence="3">ATP-dependent RecD2 DNA helicase</fullName>
        <ecNumber evidence="3">5.6.2.3</ecNumber>
    </recommendedName>
    <alternativeName>
        <fullName evidence="3">DNA 5'-3' helicase subunit RecD2</fullName>
    </alternativeName>
</protein>
<dbReference type="Pfam" id="PF13245">
    <property type="entry name" value="AAA_19"/>
    <property type="match status" value="1"/>
</dbReference>
<dbReference type="SMART" id="SM00382">
    <property type="entry name" value="AAA"/>
    <property type="match status" value="1"/>
</dbReference>
<sequence>MITIYGFLERIVYLNEETQFIVARLQEKGKKELTTVVGNLAGINPGESLKLTGIWEHNKKFGEQFKVEKFETIVPATVNGIEKYLGSGLIKGIGPVMARRIVKVFGLDTLDIIEDNPDKLTEVNGIGLKRVAMITKAWEEQKEIKEIMVFLQGHGVSATYSAKIFKKYGSASIETVKSNPYRLASDIYGIGFITADRIARSMGIDPNSVMRAEAGVIYVLNELMADGHVYYPFEPLSNKAVEMLQVSKDVVVNAMVKLFEERRLVREEPLEQNQDVKTAHNAVYLPPLYTAEAGLAKRLLLLKSEPSVIRPTDPEKAVAWVETQLNIQLADKQKEAVISSTRNKISIITGGPGTGKTTIIRAIIKIFQAMRLKVLLAAPTGRAAKRMQEATGSEARTIHRLLEYSPRQGGFQKNQEFPLEADVVIVDESSMIDTVLMYHLVKAIPAHSAFILVGDINQLPSVGPGSVLKDMIDSGEFQVTVLDEIFRQARESRIIVNAHMINQGEFPDIRRPQAGNKTDFYFIAEDDPEKALQKILTLCRERIPKSFGYHPVRDIQVLTPMHRGELGVANLNVRLQELLNSNESKTIRGYKTFKVNDKVMQVTNNYDKEIFNGDMGRVVSIDQEEQEIRVDFDGRVVAYEFSETDELVAAYAISIHKSQGSEYPAVIIPVMTQHYMLLQRNLIYTGITRGKELVVIIGSKKALAIAVRNNKTQNRYTRLRERLLSAEGKKIGVS</sequence>
<dbReference type="GO" id="GO:0043139">
    <property type="term" value="F:5'-3' DNA helicase activity"/>
    <property type="evidence" value="ECO:0007669"/>
    <property type="project" value="UniProtKB-UniRule"/>
</dbReference>
<evidence type="ECO:0000256" key="3">
    <source>
        <dbReference type="HAMAP-Rule" id="MF_01488"/>
    </source>
</evidence>
<feature type="domain" description="AAA+ ATPase" evidence="4">
    <location>
        <begin position="342"/>
        <end position="528"/>
    </location>
</feature>
<dbReference type="GO" id="GO:0005524">
    <property type="term" value="F:ATP binding"/>
    <property type="evidence" value="ECO:0007669"/>
    <property type="project" value="UniProtKB-UniRule"/>
</dbReference>
<dbReference type="EC" id="5.6.2.3" evidence="3"/>
<evidence type="ECO:0000259" key="4">
    <source>
        <dbReference type="SMART" id="SM00382"/>
    </source>
</evidence>
<dbReference type="Gene3D" id="1.10.10.2220">
    <property type="match status" value="1"/>
</dbReference>
<comment type="function">
    <text evidence="3">DNA-dependent ATPase and ATP-dependent 5'-3' DNA helicase. Has no activity on blunt DNA or DNA with 3'-overhangs, requires at least 10 bases of 5'-ssDNA for helicase activity.</text>
</comment>
<dbReference type="GO" id="GO:0017116">
    <property type="term" value="F:single-stranded DNA helicase activity"/>
    <property type="evidence" value="ECO:0007669"/>
    <property type="project" value="TreeGrafter"/>
</dbReference>
<evidence type="ECO:0000256" key="2">
    <source>
        <dbReference type="ARBA" id="ARBA00022840"/>
    </source>
</evidence>
<dbReference type="PANTHER" id="PTHR43788">
    <property type="entry name" value="DNA2/NAM7 HELICASE FAMILY MEMBER"/>
    <property type="match status" value="1"/>
</dbReference>
<dbReference type="Gene3D" id="2.30.30.940">
    <property type="match status" value="1"/>
</dbReference>
<gene>
    <name evidence="3" type="primary">recD2</name>
    <name evidence="5" type="ORF">L7E55_07800</name>
</gene>
<dbReference type="SUPFAM" id="SSF52540">
    <property type="entry name" value="P-loop containing nucleoside triphosphate hydrolases"/>
    <property type="match status" value="2"/>
</dbReference>
<dbReference type="InterPro" id="IPR055446">
    <property type="entry name" value="RecD2_N_OB"/>
</dbReference>
<comment type="catalytic activity">
    <reaction evidence="3">
        <text>ATP + H2O = ADP + phosphate + H(+)</text>
        <dbReference type="Rhea" id="RHEA:13065"/>
        <dbReference type="ChEBI" id="CHEBI:15377"/>
        <dbReference type="ChEBI" id="CHEBI:15378"/>
        <dbReference type="ChEBI" id="CHEBI:30616"/>
        <dbReference type="ChEBI" id="CHEBI:43474"/>
        <dbReference type="ChEBI" id="CHEBI:456216"/>
        <dbReference type="EC" id="5.6.2.3"/>
    </reaction>
</comment>
<dbReference type="PANTHER" id="PTHR43788:SF6">
    <property type="entry name" value="DNA HELICASE B"/>
    <property type="match status" value="1"/>
</dbReference>
<keyword evidence="6" id="KW-1185">Reference proteome</keyword>
<dbReference type="Pfam" id="PF14490">
    <property type="entry name" value="HHH_RecD2"/>
    <property type="match status" value="1"/>
</dbReference>
<organism evidence="5 6">
    <name type="scientific">Pelotomaculum isophthalicicum JI</name>
    <dbReference type="NCBI Taxonomy" id="947010"/>
    <lineage>
        <taxon>Bacteria</taxon>
        <taxon>Bacillati</taxon>
        <taxon>Bacillota</taxon>
        <taxon>Clostridia</taxon>
        <taxon>Eubacteriales</taxon>
        <taxon>Desulfotomaculaceae</taxon>
        <taxon>Pelotomaculum</taxon>
    </lineage>
</organism>
<dbReference type="Gene3D" id="3.40.50.300">
    <property type="entry name" value="P-loop containing nucleotide triphosphate hydrolases"/>
    <property type="match status" value="2"/>
</dbReference>
<dbReference type="Pfam" id="PF14520">
    <property type="entry name" value="HHH_5"/>
    <property type="match status" value="1"/>
</dbReference>
<dbReference type="InterPro" id="IPR041451">
    <property type="entry name" value="RecD2_SH13"/>
</dbReference>
<dbReference type="InterPro" id="IPR003593">
    <property type="entry name" value="AAA+_ATPase"/>
</dbReference>
<reference evidence="5" key="1">
    <citation type="submission" date="2022-02" db="EMBL/GenBank/DDBJ databases">
        <authorList>
            <person name="Leng L."/>
        </authorList>
    </citation>
    <scope>NUCLEOTIDE SEQUENCE</scope>
    <source>
        <strain evidence="5">JI</strain>
    </source>
</reference>
<dbReference type="InterPro" id="IPR050534">
    <property type="entry name" value="Coronavir_polyprotein_1ab"/>
</dbReference>
<dbReference type="InterPro" id="IPR027417">
    <property type="entry name" value="P-loop_NTPase"/>
</dbReference>
<keyword evidence="2 3" id="KW-0067">ATP-binding</keyword>
<dbReference type="InterPro" id="IPR029493">
    <property type="entry name" value="RecD2-like_HHH"/>
</dbReference>
<dbReference type="Pfam" id="PF13538">
    <property type="entry name" value="UvrD_C_2"/>
    <property type="match status" value="1"/>
</dbReference>
<dbReference type="InterPro" id="IPR006345">
    <property type="entry name" value="RecD2"/>
</dbReference>
<dbReference type="Pfam" id="PF18335">
    <property type="entry name" value="SH3_13"/>
    <property type="match status" value="1"/>
</dbReference>
<dbReference type="HAMAP" id="MF_01488">
    <property type="entry name" value="RecD2"/>
    <property type="match status" value="1"/>
</dbReference>
<evidence type="ECO:0000313" key="6">
    <source>
        <dbReference type="Proteomes" id="UP001154312"/>
    </source>
</evidence>
<dbReference type="InterPro" id="IPR027785">
    <property type="entry name" value="UvrD-like_helicase_C"/>
</dbReference>
<dbReference type="CDD" id="cd17933">
    <property type="entry name" value="DEXSc_RecD-like"/>
    <property type="match status" value="1"/>
</dbReference>